<keyword evidence="7 14" id="KW-0808">Transferase</keyword>
<gene>
    <name evidence="16" type="ORF">ABS311_08520</name>
</gene>
<keyword evidence="4" id="KW-0536">Nodulation</keyword>
<evidence type="ECO:0000256" key="13">
    <source>
        <dbReference type="ARBA" id="ARBA00041756"/>
    </source>
</evidence>
<dbReference type="Pfam" id="PF02801">
    <property type="entry name" value="Ketoacyl-synt_C"/>
    <property type="match status" value="1"/>
</dbReference>
<dbReference type="Proteomes" id="UP001467690">
    <property type="component" value="Unassembled WGS sequence"/>
</dbReference>
<dbReference type="Pfam" id="PF00109">
    <property type="entry name" value="ketoacyl-synt"/>
    <property type="match status" value="1"/>
</dbReference>
<comment type="caution">
    <text evidence="16">The sequence shown here is derived from an EMBL/GenBank/DDBJ whole genome shotgun (WGS) entry which is preliminary data.</text>
</comment>
<dbReference type="GO" id="GO:0016746">
    <property type="term" value="F:acyltransferase activity"/>
    <property type="evidence" value="ECO:0007669"/>
    <property type="project" value="UniProtKB-KW"/>
</dbReference>
<evidence type="ECO:0000256" key="1">
    <source>
        <dbReference type="ARBA" id="ARBA00004533"/>
    </source>
</evidence>
<evidence type="ECO:0000256" key="9">
    <source>
        <dbReference type="ARBA" id="ARBA00022989"/>
    </source>
</evidence>
<dbReference type="InterPro" id="IPR000794">
    <property type="entry name" value="Beta-ketoacyl_synthase"/>
</dbReference>
<dbReference type="SMART" id="SM00825">
    <property type="entry name" value="PKS_KS"/>
    <property type="match status" value="1"/>
</dbReference>
<dbReference type="SUPFAM" id="SSF53901">
    <property type="entry name" value="Thiolase-like"/>
    <property type="match status" value="1"/>
</dbReference>
<evidence type="ECO:0000256" key="6">
    <source>
        <dbReference type="ARBA" id="ARBA00022519"/>
    </source>
</evidence>
<comment type="pathway">
    <text evidence="2">Lipid metabolism.</text>
</comment>
<evidence type="ECO:0000256" key="11">
    <source>
        <dbReference type="ARBA" id="ARBA00037576"/>
    </source>
</evidence>
<keyword evidence="6" id="KW-0997">Cell inner membrane</keyword>
<evidence type="ECO:0000259" key="15">
    <source>
        <dbReference type="PROSITE" id="PS52004"/>
    </source>
</evidence>
<dbReference type="PROSITE" id="PS52004">
    <property type="entry name" value="KS3_2"/>
    <property type="match status" value="1"/>
</dbReference>
<evidence type="ECO:0000256" key="2">
    <source>
        <dbReference type="ARBA" id="ARBA00005189"/>
    </source>
</evidence>
<keyword evidence="16" id="KW-0012">Acyltransferase</keyword>
<keyword evidence="17" id="KW-1185">Reference proteome</keyword>
<dbReference type="InterPro" id="IPR014030">
    <property type="entry name" value="Ketoacyl_synth_N"/>
</dbReference>
<evidence type="ECO:0000256" key="5">
    <source>
        <dbReference type="ARBA" id="ARBA00022475"/>
    </source>
</evidence>
<dbReference type="PANTHER" id="PTHR11712">
    <property type="entry name" value="POLYKETIDE SYNTHASE-RELATED"/>
    <property type="match status" value="1"/>
</dbReference>
<reference evidence="16 17" key="1">
    <citation type="submission" date="2024-06" db="EMBL/GenBank/DDBJ databases">
        <authorList>
            <person name="Chen R.Y."/>
        </authorList>
    </citation>
    <scope>NUCLEOTIDE SEQUENCE [LARGE SCALE GENOMIC DNA]</scope>
    <source>
        <strain evidence="16 17">D2</strain>
    </source>
</reference>
<protein>
    <recommendedName>
        <fullName evidence="12">Nodulation protein E</fullName>
    </recommendedName>
    <alternativeName>
        <fullName evidence="13">Host-specificity of nodulation protein B</fullName>
    </alternativeName>
</protein>
<sequence>MKRKVYVTGTGVVSSIGDSSDVFWRSCLQGKSIVEEIPLAWRAFSAKSKFYAPLSLPDYQARGLKKFEVTQNDPATLNALLATAEALQQANFEIEKQSEKKHCFTINGISPYKVGVFIGTGAGGCSTSGENLINEIRSVIASCSQQLSDEEKTKLDSQLESMIGCLQRKNTFSLPMSLSNSVAATVATKYGIKGPVQIAVYSCAAGTKAICEAFNAIQLGLVDVAITGGTEYTTDYIGSTFNCFDTLKTLTTYEGPAEKVNRPFDRDRQNFLFSEGGCGILVLENDKRISSLHVKPLAEVVAVCQTFDSHHFMQLEPKGREIRRMIAEVLKSAGISAAQVDYINAHGTGTVLNDALEAEILEDIFSAKPYINSTKSILGHTLGASGALESIVCTKSLSEGKLHPSLNIDNPVRPLNFVTQPKVAKLNYALNVSYGFGGHNAAVIFKQA</sequence>
<keyword evidence="5" id="KW-1003">Cell membrane</keyword>
<keyword evidence="8" id="KW-0812">Transmembrane</keyword>
<evidence type="ECO:0000256" key="7">
    <source>
        <dbReference type="ARBA" id="ARBA00022679"/>
    </source>
</evidence>
<organism evidence="16 17">
    <name type="scientific">Catenovulum sediminis</name>
    <dbReference type="NCBI Taxonomy" id="1740262"/>
    <lineage>
        <taxon>Bacteria</taxon>
        <taxon>Pseudomonadati</taxon>
        <taxon>Pseudomonadota</taxon>
        <taxon>Gammaproteobacteria</taxon>
        <taxon>Alteromonadales</taxon>
        <taxon>Alteromonadaceae</taxon>
        <taxon>Catenovulum</taxon>
    </lineage>
</organism>
<name>A0ABV1RG76_9ALTE</name>
<comment type="similarity">
    <text evidence="3 14">Belongs to the thiolase-like superfamily. Beta-ketoacyl-ACP synthases family.</text>
</comment>
<evidence type="ECO:0000256" key="12">
    <source>
        <dbReference type="ARBA" id="ARBA00039445"/>
    </source>
</evidence>
<evidence type="ECO:0000256" key="4">
    <source>
        <dbReference type="ARBA" id="ARBA00022458"/>
    </source>
</evidence>
<accession>A0ABV1RG76</accession>
<dbReference type="InterPro" id="IPR014031">
    <property type="entry name" value="Ketoacyl_synth_C"/>
</dbReference>
<comment type="subcellular location">
    <subcellularLocation>
        <location evidence="1">Cell inner membrane</location>
    </subcellularLocation>
</comment>
<dbReference type="RefSeq" id="WP_350401472.1">
    <property type="nucleotide sequence ID" value="NZ_JBELOE010000154.1"/>
</dbReference>
<dbReference type="Gene3D" id="3.40.47.10">
    <property type="match status" value="1"/>
</dbReference>
<dbReference type="InterPro" id="IPR020841">
    <property type="entry name" value="PKS_Beta-ketoAc_synthase_dom"/>
</dbReference>
<dbReference type="EMBL" id="JBELOE010000154">
    <property type="protein sequence ID" value="MER2491928.1"/>
    <property type="molecule type" value="Genomic_DNA"/>
</dbReference>
<feature type="domain" description="Ketosynthase family 3 (KS3)" evidence="15">
    <location>
        <begin position="2"/>
        <end position="447"/>
    </location>
</feature>
<evidence type="ECO:0000313" key="17">
    <source>
        <dbReference type="Proteomes" id="UP001467690"/>
    </source>
</evidence>
<proteinExistence type="inferred from homology"/>
<dbReference type="PANTHER" id="PTHR11712:SF352">
    <property type="entry name" value="3-OXOACYL-[ACYL-CARRIER-PROTEIN] SYNTHASE"/>
    <property type="match status" value="1"/>
</dbReference>
<evidence type="ECO:0000313" key="16">
    <source>
        <dbReference type="EMBL" id="MER2491928.1"/>
    </source>
</evidence>
<evidence type="ECO:0000256" key="3">
    <source>
        <dbReference type="ARBA" id="ARBA00008467"/>
    </source>
</evidence>
<keyword evidence="9" id="KW-1133">Transmembrane helix</keyword>
<dbReference type="CDD" id="cd00834">
    <property type="entry name" value="KAS_I_II"/>
    <property type="match status" value="1"/>
</dbReference>
<keyword evidence="10" id="KW-0472">Membrane</keyword>
<evidence type="ECO:0000256" key="10">
    <source>
        <dbReference type="ARBA" id="ARBA00023136"/>
    </source>
</evidence>
<dbReference type="InterPro" id="IPR016039">
    <property type="entry name" value="Thiolase-like"/>
</dbReference>
<comment type="function">
    <text evidence="11">Proposed to synthesize NOD factor fatty acyl chain. Involved in the synthesis of a highly unsaturated fatty acid moiety, which forms part of a lipo-oligosaccharide that is responsible for host specificity.</text>
</comment>
<evidence type="ECO:0000256" key="8">
    <source>
        <dbReference type="ARBA" id="ARBA00022692"/>
    </source>
</evidence>
<evidence type="ECO:0000256" key="14">
    <source>
        <dbReference type="RuleBase" id="RU003694"/>
    </source>
</evidence>